<feature type="non-terminal residue" evidence="1">
    <location>
        <position position="1"/>
    </location>
</feature>
<feature type="non-terminal residue" evidence="1">
    <location>
        <position position="56"/>
    </location>
</feature>
<sequence length="56" mass="6603">DTKSQRPDGNMYQRQKRRYGFSAGYVEVKPNKSRIRARKAHEDTLRLVNFCKDATD</sequence>
<protein>
    <submittedName>
        <fullName evidence="1">Uncharacterized protein</fullName>
    </submittedName>
</protein>
<name>A0A1X0R475_RHIZD</name>
<gene>
    <name evidence="1" type="ORF">BCV72DRAFT_180139</name>
</gene>
<dbReference type="EMBL" id="KV921915">
    <property type="protein sequence ID" value="ORE06827.1"/>
    <property type="molecule type" value="Genomic_DNA"/>
</dbReference>
<dbReference type="VEuPathDB" id="FungiDB:BCV72DRAFT_180139"/>
<dbReference type="AlphaFoldDB" id="A0A1X0R475"/>
<accession>A0A1X0R475</accession>
<reference evidence="1" key="1">
    <citation type="journal article" date="2016" name="Proc. Natl. Acad. Sci. U.S.A.">
        <title>Lipid metabolic changes in an early divergent fungus govern the establishment of a mutualistic symbiosis with endobacteria.</title>
        <authorList>
            <person name="Lastovetsky O.A."/>
            <person name="Gaspar M.L."/>
            <person name="Mondo S.J."/>
            <person name="LaButti K.M."/>
            <person name="Sandor L."/>
            <person name="Grigoriev I.V."/>
            <person name="Henry S.A."/>
            <person name="Pawlowska T.E."/>
        </authorList>
    </citation>
    <scope>NUCLEOTIDE SEQUENCE [LARGE SCALE GENOMIC DNA]</scope>
    <source>
        <strain evidence="1">ATCC 52814</strain>
    </source>
</reference>
<evidence type="ECO:0000313" key="1">
    <source>
        <dbReference type="EMBL" id="ORE06827.1"/>
    </source>
</evidence>
<dbReference type="Proteomes" id="UP000242414">
    <property type="component" value="Unassembled WGS sequence"/>
</dbReference>
<organism evidence="1">
    <name type="scientific">Rhizopus microsporus var. microsporus</name>
    <dbReference type="NCBI Taxonomy" id="86635"/>
    <lineage>
        <taxon>Eukaryota</taxon>
        <taxon>Fungi</taxon>
        <taxon>Fungi incertae sedis</taxon>
        <taxon>Mucoromycota</taxon>
        <taxon>Mucoromycotina</taxon>
        <taxon>Mucoromycetes</taxon>
        <taxon>Mucorales</taxon>
        <taxon>Mucorineae</taxon>
        <taxon>Rhizopodaceae</taxon>
        <taxon>Rhizopus</taxon>
    </lineage>
</organism>
<proteinExistence type="predicted"/>